<dbReference type="RefSeq" id="WP_132014468.1">
    <property type="nucleotide sequence ID" value="NZ_SLUN01000013.1"/>
</dbReference>
<dbReference type="EMBL" id="SLUN01000013">
    <property type="protein sequence ID" value="TCL68478.1"/>
    <property type="molecule type" value="Genomic_DNA"/>
</dbReference>
<keyword evidence="1" id="KW-0378">Hydrolase</keyword>
<evidence type="ECO:0000313" key="1">
    <source>
        <dbReference type="EMBL" id="TCL68478.1"/>
    </source>
</evidence>
<dbReference type="OrthoDB" id="9767827at2"/>
<organism evidence="1 2">
    <name type="scientific">Hydrogenispora ethanolica</name>
    <dbReference type="NCBI Taxonomy" id="1082276"/>
    <lineage>
        <taxon>Bacteria</taxon>
        <taxon>Bacillati</taxon>
        <taxon>Bacillota</taxon>
        <taxon>Hydrogenispora</taxon>
    </lineage>
</organism>
<dbReference type="Pfam" id="PF01955">
    <property type="entry name" value="CbiZ"/>
    <property type="match status" value="1"/>
</dbReference>
<name>A0A4R1RQ24_HYDET</name>
<dbReference type="InterPro" id="IPR052209">
    <property type="entry name" value="CbiZ"/>
</dbReference>
<dbReference type="PANTHER" id="PTHR35336">
    <property type="entry name" value="ADENOSYLCOBINAMIDE AMIDOHYDROLASE"/>
    <property type="match status" value="1"/>
</dbReference>
<dbReference type="InterPro" id="IPR002808">
    <property type="entry name" value="AdoCbi_amidolase"/>
</dbReference>
<dbReference type="Proteomes" id="UP000295008">
    <property type="component" value="Unassembled WGS sequence"/>
</dbReference>
<dbReference type="PANTHER" id="PTHR35336:SF5">
    <property type="entry name" value="ADENOSYLCOBINAMIDE AMIDOHYDROLASE"/>
    <property type="match status" value="1"/>
</dbReference>
<proteinExistence type="predicted"/>
<gene>
    <name evidence="1" type="ORF">EDC14_101318</name>
</gene>
<dbReference type="GO" id="GO:0016787">
    <property type="term" value="F:hydrolase activity"/>
    <property type="evidence" value="ECO:0007669"/>
    <property type="project" value="UniProtKB-KW"/>
</dbReference>
<reference evidence="1 2" key="1">
    <citation type="submission" date="2019-03" db="EMBL/GenBank/DDBJ databases">
        <title>Genomic Encyclopedia of Type Strains, Phase IV (KMG-IV): sequencing the most valuable type-strain genomes for metagenomic binning, comparative biology and taxonomic classification.</title>
        <authorList>
            <person name="Goeker M."/>
        </authorList>
    </citation>
    <scope>NUCLEOTIDE SEQUENCE [LARGE SCALE GENOMIC DNA]</scope>
    <source>
        <strain evidence="1 2">LX-B</strain>
    </source>
</reference>
<keyword evidence="2" id="KW-1185">Reference proteome</keyword>
<protein>
    <submittedName>
        <fullName evidence="1">Adenosylcobinamide amidohydrolase</fullName>
    </submittedName>
</protein>
<comment type="caution">
    <text evidence="1">The sequence shown here is derived from an EMBL/GenBank/DDBJ whole genome shotgun (WGS) entry which is preliminary data.</text>
</comment>
<evidence type="ECO:0000313" key="2">
    <source>
        <dbReference type="Proteomes" id="UP000295008"/>
    </source>
</evidence>
<accession>A0A4R1RQ24</accession>
<dbReference type="AlphaFoldDB" id="A0A4R1RQ24"/>
<sequence>MLLEKTPAGDLLKEENKALFLLFQGQRNVLSSSPWNGGYREDLRVAFNYDEKPADGYCRLRAATYQEHLRLIAAELGLDPARATGLSTAASMRNAAMAVETHGRLSVAAIVTAGVAVNGGRAGDPAAYEEQRLFPVKPGTINILLEIDAALPPAAMAGALITATEAKVAALQELLAGSNYSTGLATGSGTDGAILVSHPEAPLRLTDPGKHSKLGELIGRAVLGAVKEALARESDLTPESQHSVLQRFKRYGMDEEWLWRQYQKTARSKTGTGSGLSKAGFSQALKHLDRRGDWVAAASLYIHLMDQYAWGMLHETETSAAAAALLDGLGREWGSESGAGIPEPGPCDHTIQALRYAFAQTLLAGIAGTSAAKTRPGAG</sequence>